<proteinExistence type="predicted"/>
<feature type="compositionally biased region" description="Basic and acidic residues" evidence="1">
    <location>
        <begin position="73"/>
        <end position="92"/>
    </location>
</feature>
<protein>
    <recommendedName>
        <fullName evidence="4">Nutrient deprivation-induced protein</fullName>
    </recommendedName>
</protein>
<organism evidence="2 3">
    <name type="scientific">Sphingomonas molluscorum</name>
    <dbReference type="NCBI Taxonomy" id="418184"/>
    <lineage>
        <taxon>Bacteria</taxon>
        <taxon>Pseudomonadati</taxon>
        <taxon>Pseudomonadota</taxon>
        <taxon>Alphaproteobacteria</taxon>
        <taxon>Sphingomonadales</taxon>
        <taxon>Sphingomonadaceae</taxon>
        <taxon>Sphingomonas</taxon>
    </lineage>
</organism>
<dbReference type="Proteomes" id="UP001380365">
    <property type="component" value="Unassembled WGS sequence"/>
</dbReference>
<dbReference type="EMBL" id="JBBGZA010000001">
    <property type="protein sequence ID" value="MEJ5094738.1"/>
    <property type="molecule type" value="Genomic_DNA"/>
</dbReference>
<reference evidence="2 3" key="1">
    <citation type="submission" date="2023-12" db="EMBL/GenBank/DDBJ databases">
        <title>Gut-associated functions are favored during microbiome assembly across C. elegans life.</title>
        <authorList>
            <person name="Zimmermann J."/>
        </authorList>
    </citation>
    <scope>NUCLEOTIDE SEQUENCE [LARGE SCALE GENOMIC DNA]</scope>
    <source>
        <strain evidence="2 3">JUb134</strain>
    </source>
</reference>
<feature type="compositionally biased region" description="Low complexity" evidence="1">
    <location>
        <begin position="48"/>
        <end position="63"/>
    </location>
</feature>
<dbReference type="Gene3D" id="1.20.120.20">
    <property type="entry name" value="Apolipoprotein"/>
    <property type="match status" value="1"/>
</dbReference>
<sequence>MSDTNRTDPLSSTGPSDTNVEFTPSSSTAGGADVSFKPTGSDESVFETAGTTDTGGSTTGTTADKAKGTAQTLKDEANKLGRQATDKARGLADEGKLRATGALDEFSKMMEDAAGTVDDKLGEQYGQYARSAAQALSGFSDSLRDKDVDELIEDVRGFVRKSPAVAIGTAAALGFVLARVVKAGVDGAADATDTTPTA</sequence>
<keyword evidence="3" id="KW-1185">Reference proteome</keyword>
<evidence type="ECO:0008006" key="4">
    <source>
        <dbReference type="Google" id="ProtNLM"/>
    </source>
</evidence>
<gene>
    <name evidence="2" type="ORF">WH159_09325</name>
</gene>
<accession>A0ABU8Q4S0</accession>
<evidence type="ECO:0000256" key="1">
    <source>
        <dbReference type="SAM" id="MobiDB-lite"/>
    </source>
</evidence>
<comment type="caution">
    <text evidence="2">The sequence shown here is derived from an EMBL/GenBank/DDBJ whole genome shotgun (WGS) entry which is preliminary data.</text>
</comment>
<evidence type="ECO:0000313" key="3">
    <source>
        <dbReference type="Proteomes" id="UP001380365"/>
    </source>
</evidence>
<feature type="region of interest" description="Disordered" evidence="1">
    <location>
        <begin position="1"/>
        <end position="92"/>
    </location>
</feature>
<feature type="compositionally biased region" description="Polar residues" evidence="1">
    <location>
        <begin position="1"/>
        <end position="29"/>
    </location>
</feature>
<evidence type="ECO:0000313" key="2">
    <source>
        <dbReference type="EMBL" id="MEJ5094738.1"/>
    </source>
</evidence>
<name>A0ABU8Q4S0_9SPHN</name>
<dbReference type="RefSeq" id="WP_204991352.1">
    <property type="nucleotide sequence ID" value="NZ_BAAAEL010000006.1"/>
</dbReference>